<proteinExistence type="predicted"/>
<evidence type="ECO:0000256" key="2">
    <source>
        <dbReference type="PIRSR" id="PIRSR037031-51"/>
    </source>
</evidence>
<dbReference type="Pfam" id="PF13192">
    <property type="entry name" value="Thioredoxin_3"/>
    <property type="match status" value="1"/>
</dbReference>
<evidence type="ECO:0000313" key="10">
    <source>
        <dbReference type="Proteomes" id="UP000502657"/>
    </source>
</evidence>
<dbReference type="RefSeq" id="WP_005332560.1">
    <property type="nucleotide sequence ID" value="NZ_AP022188.1"/>
</dbReference>
<feature type="active site" description="Nucleophile" evidence="1">
    <location>
        <position position="14"/>
    </location>
</feature>
<dbReference type="Proteomes" id="UP000502006">
    <property type="component" value="Chromosome"/>
</dbReference>
<dbReference type="PANTHER" id="PTHR36450">
    <property type="entry name" value="THIOREDOXIN"/>
    <property type="match status" value="1"/>
</dbReference>
<dbReference type="EMBL" id="CP038444">
    <property type="protein sequence ID" value="QJT31690.1"/>
    <property type="molecule type" value="Genomic_DNA"/>
</dbReference>
<dbReference type="PANTHER" id="PTHR36450:SF1">
    <property type="entry name" value="THIOREDOXIN"/>
    <property type="match status" value="1"/>
</dbReference>
<dbReference type="InterPro" id="IPR012336">
    <property type="entry name" value="Thioredoxin-like_fold"/>
</dbReference>
<name>A0A6M4Z8I8_AERME</name>
<dbReference type="AlphaFoldDB" id="A0A6M4Z8I8"/>
<evidence type="ECO:0000313" key="7">
    <source>
        <dbReference type="EMBL" id="QJT39386.1"/>
    </source>
</evidence>
<reference evidence="9 10" key="1">
    <citation type="submission" date="2019-03" db="EMBL/GenBank/DDBJ databases">
        <title>Novel transposon Tn6433 accelerates the dissemination of tet(E) in Aeromonas from aerobic biofilm under oxytetracycline stress.</title>
        <authorList>
            <person name="Shi Y."/>
            <person name="Tian Z."/>
            <person name="Zhang Y."/>
            <person name="Zhang H."/>
            <person name="Yang M."/>
        </authorList>
    </citation>
    <scope>NUCLEOTIDE SEQUENCE [LARGE SCALE GENOMIC DNA]</scope>
    <source>
        <strain evidence="7 10">R50-22</strain>
        <strain evidence="6 9">T5-8</strain>
    </source>
</reference>
<dbReference type="Proteomes" id="UP000502657">
    <property type="component" value="Chromosome"/>
</dbReference>
<feature type="disulfide bond" description="Redox-active" evidence="2">
    <location>
        <begin position="11"/>
        <end position="14"/>
    </location>
</feature>
<evidence type="ECO:0000256" key="1">
    <source>
        <dbReference type="PIRSR" id="PIRSR037031-50"/>
    </source>
</evidence>
<dbReference type="GeneID" id="69412532"/>
<keyword evidence="10" id="KW-1185">Reference proteome</keyword>
<evidence type="ECO:0000313" key="4">
    <source>
        <dbReference type="EMBL" id="MCV3289793.1"/>
    </source>
</evidence>
<evidence type="ECO:0000313" key="8">
    <source>
        <dbReference type="Proteomes" id="UP000463871"/>
    </source>
</evidence>
<accession>A0A6M4Z8I8</accession>
<evidence type="ECO:0000259" key="3">
    <source>
        <dbReference type="Pfam" id="PF13192"/>
    </source>
</evidence>
<organism evidence="5 8">
    <name type="scientific">Aeromonas media</name>
    <dbReference type="NCBI Taxonomy" id="651"/>
    <lineage>
        <taxon>Bacteria</taxon>
        <taxon>Pseudomonadati</taxon>
        <taxon>Pseudomonadota</taxon>
        <taxon>Gammaproteobacteria</taxon>
        <taxon>Aeromonadales</taxon>
        <taxon>Aeromonadaceae</taxon>
        <taxon>Aeromonas</taxon>
    </lineage>
</organism>
<dbReference type="Proteomes" id="UP001208651">
    <property type="component" value="Unassembled WGS sequence"/>
</dbReference>
<evidence type="ECO:0000313" key="9">
    <source>
        <dbReference type="Proteomes" id="UP000502006"/>
    </source>
</evidence>
<evidence type="ECO:0000313" key="5">
    <source>
        <dbReference type="EMBL" id="QHQ52293.1"/>
    </source>
</evidence>
<reference evidence="4" key="3">
    <citation type="submission" date="2022-01" db="EMBL/GenBank/DDBJ databases">
        <title>Comparison of Fish pathogen Aeromonas spp.</title>
        <authorList>
            <person name="Dubey S."/>
            <person name="Sorum H."/>
            <person name="Munangandu H.M."/>
        </authorList>
    </citation>
    <scope>NUCLEOTIDE SEQUENCE</scope>
    <source>
        <strain evidence="4">SD/21-15</strain>
    </source>
</reference>
<gene>
    <name evidence="6" type="ORF">E4186_16920</name>
    <name evidence="7" type="ORF">E4188_13340</name>
    <name evidence="5" type="ORF">GWI30_16445</name>
    <name evidence="4" type="ORF">LZT28_16315</name>
</gene>
<dbReference type="PIRSF" id="PIRSF037031">
    <property type="entry name" value="Redox_disulphide_2"/>
    <property type="match status" value="1"/>
</dbReference>
<feature type="active site" description="Nucleophile" evidence="1">
    <location>
        <position position="11"/>
    </location>
</feature>
<dbReference type="Proteomes" id="UP000463871">
    <property type="component" value="Chromosome"/>
</dbReference>
<protein>
    <submittedName>
        <fullName evidence="5">Thioredoxin family protein</fullName>
    </submittedName>
</protein>
<keyword evidence="2" id="KW-0676">Redox-active center</keyword>
<dbReference type="InterPro" id="IPR036249">
    <property type="entry name" value="Thioredoxin-like_sf"/>
</dbReference>
<keyword evidence="2" id="KW-1015">Disulfide bond</keyword>
<evidence type="ECO:0000313" key="6">
    <source>
        <dbReference type="EMBL" id="QJT31690.1"/>
    </source>
</evidence>
<dbReference type="Gene3D" id="3.40.30.10">
    <property type="entry name" value="Glutaredoxin"/>
    <property type="match status" value="1"/>
</dbReference>
<dbReference type="NCBIfam" id="TIGR00412">
    <property type="entry name" value="redox_disulf_2"/>
    <property type="match status" value="1"/>
</dbReference>
<dbReference type="InterPro" id="IPR005243">
    <property type="entry name" value="THIRX-like_proc"/>
</dbReference>
<sequence length="77" mass="8399">MKQVKVLGMGCANCKNTVQLIQQVVDELGISIQLEKVESLPEIMKYKVMSTPAVVIDDKVVHAGGIPSREAVLSWFG</sequence>
<reference evidence="5 8" key="2">
    <citation type="submission" date="2020-01" db="EMBL/GenBank/DDBJ databases">
        <title>Complete genome of Aeromonas media MC64.</title>
        <authorList>
            <person name="Cao G."/>
            <person name="Fu J."/>
            <person name="Zhong C."/>
        </authorList>
    </citation>
    <scope>NUCLEOTIDE SEQUENCE [LARGE SCALE GENOMIC DNA]</scope>
    <source>
        <strain evidence="5 8">MC64</strain>
    </source>
</reference>
<dbReference type="EMBL" id="CP038448">
    <property type="protein sequence ID" value="QJT39386.1"/>
    <property type="molecule type" value="Genomic_DNA"/>
</dbReference>
<dbReference type="EMBL" id="CP047962">
    <property type="protein sequence ID" value="QHQ52293.1"/>
    <property type="molecule type" value="Genomic_DNA"/>
</dbReference>
<dbReference type="EMBL" id="JAJVCY010000034">
    <property type="protein sequence ID" value="MCV3289793.1"/>
    <property type="molecule type" value="Genomic_DNA"/>
</dbReference>
<feature type="domain" description="Thioredoxin-like fold" evidence="3">
    <location>
        <begin position="3"/>
        <end position="76"/>
    </location>
</feature>
<dbReference type="SUPFAM" id="SSF52833">
    <property type="entry name" value="Thioredoxin-like"/>
    <property type="match status" value="1"/>
</dbReference>